<dbReference type="PROSITE" id="PS50011">
    <property type="entry name" value="PROTEIN_KINASE_DOM"/>
    <property type="match status" value="1"/>
</dbReference>
<evidence type="ECO:0000256" key="4">
    <source>
        <dbReference type="ARBA" id="ARBA00022840"/>
    </source>
</evidence>
<organism evidence="9 10">
    <name type="scientific">Silvibacterium bohemicum</name>
    <dbReference type="NCBI Taxonomy" id="1577686"/>
    <lineage>
        <taxon>Bacteria</taxon>
        <taxon>Pseudomonadati</taxon>
        <taxon>Acidobacteriota</taxon>
        <taxon>Terriglobia</taxon>
        <taxon>Terriglobales</taxon>
        <taxon>Acidobacteriaceae</taxon>
        <taxon>Silvibacterium</taxon>
    </lineage>
</organism>
<keyword evidence="1" id="KW-0808">Transferase</keyword>
<feature type="domain" description="Protein kinase" evidence="8">
    <location>
        <begin position="8"/>
        <end position="289"/>
    </location>
</feature>
<dbReference type="PANTHER" id="PTHR43289">
    <property type="entry name" value="MITOGEN-ACTIVATED PROTEIN KINASE KINASE KINASE 20-RELATED"/>
    <property type="match status" value="1"/>
</dbReference>
<keyword evidence="4 6" id="KW-0067">ATP-binding</keyword>
<dbReference type="RefSeq" id="WP_184084778.1">
    <property type="nucleotide sequence ID" value="NZ_JACHEK010000004.1"/>
</dbReference>
<dbReference type="SMART" id="SM00028">
    <property type="entry name" value="TPR"/>
    <property type="match status" value="5"/>
</dbReference>
<dbReference type="PROSITE" id="PS50005">
    <property type="entry name" value="TPR"/>
    <property type="match status" value="1"/>
</dbReference>
<accession>A0A841JS38</accession>
<dbReference type="SUPFAM" id="SSF48452">
    <property type="entry name" value="TPR-like"/>
    <property type="match status" value="1"/>
</dbReference>
<keyword evidence="5" id="KW-0802">TPR repeat</keyword>
<dbReference type="Gene3D" id="3.40.50.10610">
    <property type="entry name" value="ABC-type transport auxiliary lipoprotein component"/>
    <property type="match status" value="1"/>
</dbReference>
<feature type="region of interest" description="Disordered" evidence="7">
    <location>
        <begin position="295"/>
        <end position="319"/>
    </location>
</feature>
<dbReference type="AlphaFoldDB" id="A0A841JS38"/>
<dbReference type="InterPro" id="IPR011990">
    <property type="entry name" value="TPR-like_helical_dom_sf"/>
</dbReference>
<dbReference type="PANTHER" id="PTHR43289:SF6">
    <property type="entry name" value="SERINE_THREONINE-PROTEIN KINASE NEKL-3"/>
    <property type="match status" value="1"/>
</dbReference>
<dbReference type="InterPro" id="IPR017441">
    <property type="entry name" value="Protein_kinase_ATP_BS"/>
</dbReference>
<dbReference type="PROSITE" id="PS00108">
    <property type="entry name" value="PROTEIN_KINASE_ST"/>
    <property type="match status" value="1"/>
</dbReference>
<name>A0A841JS38_9BACT</name>
<evidence type="ECO:0000256" key="3">
    <source>
        <dbReference type="ARBA" id="ARBA00022777"/>
    </source>
</evidence>
<dbReference type="GO" id="GO:0005524">
    <property type="term" value="F:ATP binding"/>
    <property type="evidence" value="ECO:0007669"/>
    <property type="project" value="UniProtKB-UniRule"/>
</dbReference>
<evidence type="ECO:0000256" key="2">
    <source>
        <dbReference type="ARBA" id="ARBA00022741"/>
    </source>
</evidence>
<dbReference type="InterPro" id="IPR000719">
    <property type="entry name" value="Prot_kinase_dom"/>
</dbReference>
<gene>
    <name evidence="9" type="ORF">HNQ77_002175</name>
</gene>
<keyword evidence="10" id="KW-1185">Reference proteome</keyword>
<evidence type="ECO:0000256" key="6">
    <source>
        <dbReference type="PROSITE-ProRule" id="PRU10141"/>
    </source>
</evidence>
<dbReference type="Gene3D" id="1.25.40.10">
    <property type="entry name" value="Tetratricopeptide repeat domain"/>
    <property type="match status" value="3"/>
</dbReference>
<evidence type="ECO:0000313" key="10">
    <source>
        <dbReference type="Proteomes" id="UP000538666"/>
    </source>
</evidence>
<dbReference type="InterPro" id="IPR019734">
    <property type="entry name" value="TPR_rpt"/>
</dbReference>
<dbReference type="InterPro" id="IPR011009">
    <property type="entry name" value="Kinase-like_dom_sf"/>
</dbReference>
<dbReference type="PROSITE" id="PS00107">
    <property type="entry name" value="PROTEIN_KINASE_ATP"/>
    <property type="match status" value="1"/>
</dbReference>
<evidence type="ECO:0000313" key="9">
    <source>
        <dbReference type="EMBL" id="MBB6144223.1"/>
    </source>
</evidence>
<feature type="binding site" evidence="6">
    <location>
        <position position="37"/>
    </location>
    <ligand>
        <name>ATP</name>
        <dbReference type="ChEBI" id="CHEBI:30616"/>
    </ligand>
</feature>
<protein>
    <submittedName>
        <fullName evidence="9">Serine/threonine protein kinase/Flp pilus assembly protein TadD</fullName>
    </submittedName>
</protein>
<keyword evidence="2 6" id="KW-0547">Nucleotide-binding</keyword>
<dbReference type="Gene3D" id="1.10.510.10">
    <property type="entry name" value="Transferase(Phosphotransferase) domain 1"/>
    <property type="match status" value="1"/>
</dbReference>
<keyword evidence="3 9" id="KW-0418">Kinase</keyword>
<dbReference type="SUPFAM" id="SSF56112">
    <property type="entry name" value="Protein kinase-like (PK-like)"/>
    <property type="match status" value="1"/>
</dbReference>
<dbReference type="CDD" id="cd14014">
    <property type="entry name" value="STKc_PknB_like"/>
    <property type="match status" value="1"/>
</dbReference>
<sequence>MHARFGPYEIVEEIGHGGMGKVYRARDARLNRDVALKVVAESYLDNNTPTPITPSLSSHERFMREARASSALNHPNICTIYDVGEQDGQPYLVMELLEGDTLKRVIHGHSLPLDQLLDYGIQLCCALSEAHGRGILHRDIKPTNLFVTRRSQGHGILKVLDFGIAKYSAPSLPGDATMSMAENTFSSYGLTPGTAAYMAPEQARGEPVDARADVFATGVVLYEMATGSSPFFGASIPEIFASLLTHEPESIRKRNPQFPRDLERVIFKALAKDRDKRYASAAELAADLTQIQETQLGRTGGGTTSSRLRVASGYHPPTPQRIGGSSAGKWIIAAVAILVLAGVAYAALSWWKARPRPKLAQTDPIIVSEFINRTGDPAFNETLRQALSVQLQQSPSLDVVSDEHLRDSLAYLEKPSDEKVTPAISREIAEREGIKAVVNGTVSNIGNEYLIALEAQNAMTGDVLAREAAQADGKGRVLDSLRTAAEALAQQLAASLPAVPKPDAVLKPATTSSLQAFRAYARGERQLAQANFSQSVGSYQQAVDLDPSFAMAYARMGVAYVAIGNQSRGNAAISRAFDLASKVSDRERLYIRVQYNLDVTGDLPQAIDALRLYGQSYPNEPKVPTDLSVAYLILGEYEQAYEQAEKAIGMQPKAGSGYVNAMLALTSLNRFTDAKDIYQKAESLGLADDASIRGTWIFTAYLLGDSAAVRQQIDWARDRTDGFLLDLQMALLDEHQGRLQKAAGEWQRAIDRMTQQKMESATAMPIAQRTLDAALAGNCGDSTSALQRALQLDQDRSMQGTAAIAYGLCGEPARAMDIEQSLAKAFPQDTLVNHVYLPDIGAAIELGQKRPQAALDALRAAEDYDTLGIGSYLRGLAHLALKDGAAAESDFNVALGHRSIFVLSQQPGMNVAYPLSLLGLARAEALQGDKAKARAQYAAFFTYWKDADPDLAPLLFARTEAAALGP</sequence>
<keyword evidence="9" id="KW-0723">Serine/threonine-protein kinase</keyword>
<comment type="caution">
    <text evidence="9">The sequence shown here is derived from an EMBL/GenBank/DDBJ whole genome shotgun (WGS) entry which is preliminary data.</text>
</comment>
<dbReference type="EMBL" id="JACHEK010000004">
    <property type="protein sequence ID" value="MBB6144223.1"/>
    <property type="molecule type" value="Genomic_DNA"/>
</dbReference>
<dbReference type="GO" id="GO:0004674">
    <property type="term" value="F:protein serine/threonine kinase activity"/>
    <property type="evidence" value="ECO:0007669"/>
    <property type="project" value="UniProtKB-KW"/>
</dbReference>
<proteinExistence type="predicted"/>
<evidence type="ECO:0000256" key="5">
    <source>
        <dbReference type="PROSITE-ProRule" id="PRU00339"/>
    </source>
</evidence>
<reference evidence="9 10" key="1">
    <citation type="submission" date="2020-08" db="EMBL/GenBank/DDBJ databases">
        <title>Genomic Encyclopedia of Type Strains, Phase IV (KMG-IV): sequencing the most valuable type-strain genomes for metagenomic binning, comparative biology and taxonomic classification.</title>
        <authorList>
            <person name="Goeker M."/>
        </authorList>
    </citation>
    <scope>NUCLEOTIDE SEQUENCE [LARGE SCALE GENOMIC DNA]</scope>
    <source>
        <strain evidence="9 10">DSM 103733</strain>
    </source>
</reference>
<evidence type="ECO:0000259" key="8">
    <source>
        <dbReference type="PROSITE" id="PS50011"/>
    </source>
</evidence>
<evidence type="ECO:0000256" key="1">
    <source>
        <dbReference type="ARBA" id="ARBA00022679"/>
    </source>
</evidence>
<dbReference type="SMART" id="SM00220">
    <property type="entry name" value="S_TKc"/>
    <property type="match status" value="1"/>
</dbReference>
<evidence type="ECO:0000256" key="7">
    <source>
        <dbReference type="SAM" id="MobiDB-lite"/>
    </source>
</evidence>
<feature type="repeat" description="TPR" evidence="5">
    <location>
        <begin position="621"/>
        <end position="654"/>
    </location>
</feature>
<dbReference type="Proteomes" id="UP000538666">
    <property type="component" value="Unassembled WGS sequence"/>
</dbReference>
<dbReference type="Gene3D" id="3.30.200.20">
    <property type="entry name" value="Phosphorylase Kinase, domain 1"/>
    <property type="match status" value="1"/>
</dbReference>
<dbReference type="Pfam" id="PF00069">
    <property type="entry name" value="Pkinase"/>
    <property type="match status" value="1"/>
</dbReference>
<dbReference type="InterPro" id="IPR008271">
    <property type="entry name" value="Ser/Thr_kinase_AS"/>
</dbReference>